<dbReference type="Proteomes" id="UP000257109">
    <property type="component" value="Unassembled WGS sequence"/>
</dbReference>
<protein>
    <submittedName>
        <fullName evidence="1">Uncharacterized protein</fullName>
    </submittedName>
</protein>
<name>A0A371G4W3_MUCPR</name>
<gene>
    <name evidence="1" type="ORF">CR513_33197</name>
</gene>
<comment type="caution">
    <text evidence="1">The sequence shown here is derived from an EMBL/GenBank/DDBJ whole genome shotgun (WGS) entry which is preliminary data.</text>
</comment>
<dbReference type="OrthoDB" id="1747743at2759"/>
<evidence type="ECO:0000313" key="2">
    <source>
        <dbReference type="Proteomes" id="UP000257109"/>
    </source>
</evidence>
<evidence type="ECO:0000313" key="1">
    <source>
        <dbReference type="EMBL" id="RDX85594.1"/>
    </source>
</evidence>
<reference evidence="1" key="1">
    <citation type="submission" date="2018-05" db="EMBL/GenBank/DDBJ databases">
        <title>Draft genome of Mucuna pruriens seed.</title>
        <authorList>
            <person name="Nnadi N.E."/>
            <person name="Vos R."/>
            <person name="Hasami M.H."/>
            <person name="Devisetty U.K."/>
            <person name="Aguiy J.C."/>
        </authorList>
    </citation>
    <scope>NUCLEOTIDE SEQUENCE [LARGE SCALE GENOMIC DNA]</scope>
    <source>
        <strain evidence="1">JCA_2017</strain>
    </source>
</reference>
<accession>A0A371G4W3</accession>
<proteinExistence type="predicted"/>
<sequence length="281" mass="32848">MYQCSRSVEEYFKEMEVLWSYISIHPYLLLCIKPLKLNLTQEAWKNLNLTLNLTRGVRREKKRNSLEGIKVLIRGMHHLKGRAILSCNVPIKRQLSLEMMMTLIMCLKNALPDVDSKSFHEETSTSGSEGCYSDEVSFEGDILMVKDKYCSLIVNGGSNVNVATCRLLEKLELLTIHHPRPYKLQWLSEKGEMVVNKQVNIELTLDKYKDEILYDVLKKRARQKKRITFIRNKSGVREGRKLLEFLNELPLPVLQLVLSHRDRNGRLITLVQREKRFPRFT</sequence>
<dbReference type="PANTHER" id="PTHR35046:SF9">
    <property type="entry name" value="RNA-DIRECTED DNA POLYMERASE"/>
    <property type="match status" value="1"/>
</dbReference>
<dbReference type="AlphaFoldDB" id="A0A371G4W3"/>
<feature type="non-terminal residue" evidence="1">
    <location>
        <position position="1"/>
    </location>
</feature>
<keyword evidence="2" id="KW-1185">Reference proteome</keyword>
<dbReference type="EMBL" id="QJKJ01006750">
    <property type="protein sequence ID" value="RDX85594.1"/>
    <property type="molecule type" value="Genomic_DNA"/>
</dbReference>
<organism evidence="1 2">
    <name type="scientific">Mucuna pruriens</name>
    <name type="common">Velvet bean</name>
    <name type="synonym">Dolichos pruriens</name>
    <dbReference type="NCBI Taxonomy" id="157652"/>
    <lineage>
        <taxon>Eukaryota</taxon>
        <taxon>Viridiplantae</taxon>
        <taxon>Streptophyta</taxon>
        <taxon>Embryophyta</taxon>
        <taxon>Tracheophyta</taxon>
        <taxon>Spermatophyta</taxon>
        <taxon>Magnoliopsida</taxon>
        <taxon>eudicotyledons</taxon>
        <taxon>Gunneridae</taxon>
        <taxon>Pentapetalae</taxon>
        <taxon>rosids</taxon>
        <taxon>fabids</taxon>
        <taxon>Fabales</taxon>
        <taxon>Fabaceae</taxon>
        <taxon>Papilionoideae</taxon>
        <taxon>50 kb inversion clade</taxon>
        <taxon>NPAAA clade</taxon>
        <taxon>indigoferoid/millettioid clade</taxon>
        <taxon>Phaseoleae</taxon>
        <taxon>Mucuna</taxon>
    </lineage>
</organism>
<dbReference type="PANTHER" id="PTHR35046">
    <property type="entry name" value="ZINC KNUCKLE (CCHC-TYPE) FAMILY PROTEIN"/>
    <property type="match status" value="1"/>
</dbReference>